<dbReference type="PANTHER" id="PTHR24222">
    <property type="entry name" value="ABC TRANSPORTER B FAMILY"/>
    <property type="match status" value="1"/>
</dbReference>
<comment type="subcellular location">
    <subcellularLocation>
        <location evidence="1">Cell membrane</location>
        <topology evidence="1">Multi-pass membrane protein</topology>
    </subcellularLocation>
</comment>
<comment type="similarity">
    <text evidence="2">Belongs to the ABC transporter superfamily. ABCB family. Multidrug resistance exporter (TC 3.A.1.201) subfamily.</text>
</comment>
<evidence type="ECO:0000256" key="8">
    <source>
        <dbReference type="ARBA" id="ARBA00022989"/>
    </source>
</evidence>
<sequence>MSASSSNSASHEPVAGSSEKRELEARGKNKNQDEAKFTVPFYQLFSFADSTDVILMVVGSLGALGNGLALPLMTVLFGDLIQSFGGASDIHDVLGRVSKVALEFVYLAVGAGVASFLQVACWMATGERQSARIRNLYLKTILRQEIAFFDKETKTGEVVERMSGDTVFIQDAMGEKVGKFIQLTSTFFGGFIVAFAQGWLLTLVMLCTIPPLVVAGGVTAIILARMASLGQAAYGEAAATVEQTIGSIRTVASFTGERRAVKKYEKSLVNAYNASVQESLVSGISLGTVVLFMFAGYSLGIWYGAKLILQKGYTGGKVINVIFAILTGSFSLGQIAPCMKAFAAGQAAAYKMFETINRKPEIDAYDANGKELNDIRGEIEFNDVYFSYPARPDEQIFSGFSLFIQQGTTLALVGESGSGKSTVISLIERFYDPQAGEVLIDGINIKEFQLRWIRGKIGLVTQEPVLFATSIRDNIAYGKDSASVEEIRAAAEIANAAKFIDKLPKGLDTMVGEHGTQLSGGQKQRVAIARAILKDPRILLLDEATSALDAESERIVQEALDGIMANRTTVIVAHRLSTIRNADTIAVVHQGSIVEKGSHTELLKNPNGAYSQLIQLQEVNWDGDIKNEPLLDKSDVWNGSAQSSGKILSFHHSISHGSSDRHSSRHSFQLSVGLHVGVDIQDSTSEKVDPKIPTEDSKEVPLRRLAYLNKPEIPVLILGSVAAIANGVIFPIFAVLLSNVINAFYQPPQKLKRDSNFWSLLFLVFGGVALFALPARSYFFGIAGSKLIRRIRLMAFQKVVNMEIEWFDDPENSSGAIGARLSADAATVRSLVGDALGLIVENITTLVAGLLIAFIANWQLSLIILVLLPLLGLNGYIQMKFLKGFSKDAKIMYEEASQVANDAVGSIRTVASFSAEEKVMEIYKQKCEGPTRKGIRQGIISGAGFGFSIFFLFCVYAASFYAGARLVDSGKTTFGKVFRVCKFYTLNFCYLDFSPKVFLALAMAAIGISQSSSLAPDSSKARSASASVFAILDRKSKIDPSDDSGMILETLKGNIELCHVSFRYPMRPDIQIFQDLSLTVHSGKTVALVGESGSGKSTVISLLQRFYNPDSGVILLDGIDIQKLQLRWLRQKMGLVSQEPALFNDTIRSNIAYGKKGMATEAEIIAAAELANAHKFISSLHKV</sequence>
<dbReference type="Pfam" id="PF00005">
    <property type="entry name" value="ABC_tran"/>
    <property type="match status" value="2"/>
</dbReference>
<dbReference type="GO" id="GO:0140359">
    <property type="term" value="F:ABC-type transporter activity"/>
    <property type="evidence" value="ECO:0007669"/>
    <property type="project" value="InterPro"/>
</dbReference>
<feature type="domain" description="ABC transmembrane type-1" evidence="14">
    <location>
        <begin position="717"/>
        <end position="978"/>
    </location>
</feature>
<feature type="compositionally biased region" description="Low complexity" evidence="11">
    <location>
        <begin position="1"/>
        <end position="10"/>
    </location>
</feature>
<dbReference type="PROSITE" id="PS00211">
    <property type="entry name" value="ABC_TRANSPORTER_1"/>
    <property type="match status" value="1"/>
</dbReference>
<dbReference type="InterPro" id="IPR036640">
    <property type="entry name" value="ABC1_TM_sf"/>
</dbReference>
<evidence type="ECO:0000313" key="16">
    <source>
        <dbReference type="Proteomes" id="UP000317650"/>
    </source>
</evidence>
<dbReference type="SUPFAM" id="SSF52540">
    <property type="entry name" value="P-loop containing nucleoside triphosphate hydrolases"/>
    <property type="match status" value="2"/>
</dbReference>
<evidence type="ECO:0000256" key="12">
    <source>
        <dbReference type="SAM" id="Phobius"/>
    </source>
</evidence>
<dbReference type="FunFam" id="3.40.50.300:FF:003496">
    <property type="entry name" value="Cullin-associated NEDD8-dissociated protein 1"/>
    <property type="match status" value="1"/>
</dbReference>
<dbReference type="InterPro" id="IPR011527">
    <property type="entry name" value="ABC1_TM_dom"/>
</dbReference>
<evidence type="ECO:0000256" key="10">
    <source>
        <dbReference type="ARBA" id="ARBA00023180"/>
    </source>
</evidence>
<organism evidence="15 16">
    <name type="scientific">Musa balbisiana</name>
    <name type="common">Banana</name>
    <dbReference type="NCBI Taxonomy" id="52838"/>
    <lineage>
        <taxon>Eukaryota</taxon>
        <taxon>Viridiplantae</taxon>
        <taxon>Streptophyta</taxon>
        <taxon>Embryophyta</taxon>
        <taxon>Tracheophyta</taxon>
        <taxon>Spermatophyta</taxon>
        <taxon>Magnoliopsida</taxon>
        <taxon>Liliopsida</taxon>
        <taxon>Zingiberales</taxon>
        <taxon>Musaceae</taxon>
        <taxon>Musa</taxon>
    </lineage>
</organism>
<dbReference type="CDD" id="cd18578">
    <property type="entry name" value="ABC_6TM_Pgp_ABCB1_D2_like"/>
    <property type="match status" value="1"/>
</dbReference>
<dbReference type="GO" id="GO:0010329">
    <property type="term" value="F:auxin efflux transmembrane transporter activity"/>
    <property type="evidence" value="ECO:0007669"/>
    <property type="project" value="UniProtKB-ARBA"/>
</dbReference>
<evidence type="ECO:0000256" key="4">
    <source>
        <dbReference type="ARBA" id="ARBA00022692"/>
    </source>
</evidence>
<dbReference type="FunFam" id="3.40.50.300:FF:000066">
    <property type="entry name" value="ABC transporter B family member 1"/>
    <property type="match status" value="1"/>
</dbReference>
<dbReference type="InterPro" id="IPR039421">
    <property type="entry name" value="Type_1_exporter"/>
</dbReference>
<feature type="region of interest" description="Disordered" evidence="11">
    <location>
        <begin position="1"/>
        <end position="29"/>
    </location>
</feature>
<dbReference type="InterPro" id="IPR003593">
    <property type="entry name" value="AAA+_ATPase"/>
</dbReference>
<comment type="caution">
    <text evidence="15">The sequence shown here is derived from an EMBL/GenBank/DDBJ whole genome shotgun (WGS) entry which is preliminary data.</text>
</comment>
<dbReference type="PROSITE" id="PS50893">
    <property type="entry name" value="ABC_TRANSPORTER_2"/>
    <property type="match status" value="1"/>
</dbReference>
<feature type="domain" description="ABC transporter" evidence="13">
    <location>
        <begin position="379"/>
        <end position="615"/>
    </location>
</feature>
<dbReference type="Gene3D" id="3.40.50.300">
    <property type="entry name" value="P-loop containing nucleotide triphosphate hydrolases"/>
    <property type="match status" value="2"/>
</dbReference>
<dbReference type="CDD" id="cd03249">
    <property type="entry name" value="ABC_MTABC3_MDL1_MDL2"/>
    <property type="match status" value="1"/>
</dbReference>
<dbReference type="CDD" id="cd18577">
    <property type="entry name" value="ABC_6TM_Pgp_ABCB1_D1_like"/>
    <property type="match status" value="1"/>
</dbReference>
<dbReference type="EMBL" id="PYDT01000004">
    <property type="protein sequence ID" value="THU64466.1"/>
    <property type="molecule type" value="Genomic_DNA"/>
</dbReference>
<dbReference type="SMART" id="SM00382">
    <property type="entry name" value="AAA"/>
    <property type="match status" value="2"/>
</dbReference>
<dbReference type="InterPro" id="IPR017871">
    <property type="entry name" value="ABC_transporter-like_CS"/>
</dbReference>
<keyword evidence="4 12" id="KW-0812">Transmembrane</keyword>
<feature type="transmembrane region" description="Helical" evidence="12">
    <location>
        <begin position="862"/>
        <end position="882"/>
    </location>
</feature>
<keyword evidence="16" id="KW-1185">Reference proteome</keyword>
<dbReference type="AlphaFoldDB" id="A0A4S8JQZ2"/>
<evidence type="ECO:0000256" key="5">
    <source>
        <dbReference type="ARBA" id="ARBA00022737"/>
    </source>
</evidence>
<evidence type="ECO:0000259" key="14">
    <source>
        <dbReference type="PROSITE" id="PS50929"/>
    </source>
</evidence>
<keyword evidence="5" id="KW-0677">Repeat</keyword>
<name>A0A4S8JQZ2_MUSBA</name>
<feature type="transmembrane region" description="Helical" evidence="12">
    <location>
        <begin position="280"/>
        <end position="305"/>
    </location>
</feature>
<reference evidence="15 16" key="1">
    <citation type="journal article" date="2019" name="Nat. Plants">
        <title>Genome sequencing of Musa balbisiana reveals subgenome evolution and function divergence in polyploid bananas.</title>
        <authorList>
            <person name="Yao X."/>
        </authorList>
    </citation>
    <scope>NUCLEOTIDE SEQUENCE [LARGE SCALE GENOMIC DNA]</scope>
    <source>
        <strain evidence="16">cv. DH-PKW</strain>
        <tissue evidence="15">Leaves</tissue>
    </source>
</reference>
<evidence type="ECO:0000259" key="13">
    <source>
        <dbReference type="PROSITE" id="PS50893"/>
    </source>
</evidence>
<keyword evidence="10" id="KW-0325">Glycoprotein</keyword>
<dbReference type="InterPro" id="IPR027417">
    <property type="entry name" value="P-loop_NTPase"/>
</dbReference>
<dbReference type="GO" id="GO:0005886">
    <property type="term" value="C:plasma membrane"/>
    <property type="evidence" value="ECO:0007669"/>
    <property type="project" value="UniProtKB-SubCell"/>
</dbReference>
<feature type="transmembrane region" description="Helical" evidence="12">
    <location>
        <begin position="53"/>
        <end position="77"/>
    </location>
</feature>
<dbReference type="GO" id="GO:0016887">
    <property type="term" value="F:ATP hydrolysis activity"/>
    <property type="evidence" value="ECO:0007669"/>
    <property type="project" value="InterPro"/>
</dbReference>
<dbReference type="PROSITE" id="PS50929">
    <property type="entry name" value="ABC_TM1F"/>
    <property type="match status" value="2"/>
</dbReference>
<feature type="domain" description="ABC transmembrane type-1" evidence="14">
    <location>
        <begin position="57"/>
        <end position="344"/>
    </location>
</feature>
<evidence type="ECO:0000256" key="2">
    <source>
        <dbReference type="ARBA" id="ARBA00007577"/>
    </source>
</evidence>
<dbReference type="GO" id="GO:0005524">
    <property type="term" value="F:ATP binding"/>
    <property type="evidence" value="ECO:0007669"/>
    <property type="project" value="UniProtKB-KW"/>
</dbReference>
<dbReference type="Gene3D" id="1.20.1560.10">
    <property type="entry name" value="ABC transporter type 1, transmembrane domain"/>
    <property type="match status" value="2"/>
</dbReference>
<evidence type="ECO:0000256" key="1">
    <source>
        <dbReference type="ARBA" id="ARBA00004651"/>
    </source>
</evidence>
<evidence type="ECO:0000256" key="3">
    <source>
        <dbReference type="ARBA" id="ARBA00022448"/>
    </source>
</evidence>
<gene>
    <name evidence="15" type="ORF">C4D60_Mb01t26760</name>
</gene>
<feature type="compositionally biased region" description="Basic and acidic residues" evidence="11">
    <location>
        <begin position="18"/>
        <end position="29"/>
    </location>
</feature>
<keyword evidence="6" id="KW-0547">Nucleotide-binding</keyword>
<evidence type="ECO:0000256" key="6">
    <source>
        <dbReference type="ARBA" id="ARBA00022741"/>
    </source>
</evidence>
<dbReference type="STRING" id="52838.A0A4S8JQZ2"/>
<evidence type="ECO:0000256" key="9">
    <source>
        <dbReference type="ARBA" id="ARBA00023136"/>
    </source>
</evidence>
<dbReference type="GO" id="GO:0010328">
    <property type="term" value="F:auxin influx transmembrane transporter activity"/>
    <property type="evidence" value="ECO:0007669"/>
    <property type="project" value="UniProtKB-ARBA"/>
</dbReference>
<dbReference type="Proteomes" id="UP000317650">
    <property type="component" value="Chromosome 1"/>
</dbReference>
<dbReference type="SUPFAM" id="SSF90123">
    <property type="entry name" value="ABC transporter transmembrane region"/>
    <property type="match status" value="2"/>
</dbReference>
<accession>A0A4S8JQZ2</accession>
<keyword evidence="9 12" id="KW-0472">Membrane</keyword>
<evidence type="ECO:0000256" key="11">
    <source>
        <dbReference type="SAM" id="MobiDB-lite"/>
    </source>
</evidence>
<proteinExistence type="inferred from homology"/>
<feature type="transmembrane region" description="Helical" evidence="12">
    <location>
        <begin position="317"/>
        <end position="336"/>
    </location>
</feature>
<dbReference type="Pfam" id="PF00664">
    <property type="entry name" value="ABC_membrane"/>
    <property type="match status" value="2"/>
</dbReference>
<dbReference type="FunFam" id="1.20.1560.10:FF:000009">
    <property type="entry name" value="ABC transporter B family member 1"/>
    <property type="match status" value="1"/>
</dbReference>
<keyword evidence="3" id="KW-0813">Transport</keyword>
<feature type="transmembrane region" description="Helical" evidence="12">
    <location>
        <begin position="104"/>
        <end position="124"/>
    </location>
</feature>
<feature type="transmembrane region" description="Helical" evidence="12">
    <location>
        <begin position="939"/>
        <end position="962"/>
    </location>
</feature>
<dbReference type="FunFam" id="1.20.1560.10:FF:000044">
    <property type="entry name" value="ABC transporter B family member 9"/>
    <property type="match status" value="1"/>
</dbReference>
<evidence type="ECO:0000256" key="7">
    <source>
        <dbReference type="ARBA" id="ARBA00022840"/>
    </source>
</evidence>
<keyword evidence="7" id="KW-0067">ATP-binding</keyword>
<dbReference type="InterPro" id="IPR003439">
    <property type="entry name" value="ABC_transporter-like_ATP-bd"/>
</dbReference>
<keyword evidence="8 12" id="KW-1133">Transmembrane helix</keyword>
<dbReference type="PANTHER" id="PTHR24222:SF63">
    <property type="entry name" value="ATP BINDING CASSETTE SUBFAMILY B"/>
    <property type="match status" value="1"/>
</dbReference>
<protein>
    <submittedName>
        <fullName evidence="15">Uncharacterized protein</fullName>
    </submittedName>
</protein>
<evidence type="ECO:0000313" key="15">
    <source>
        <dbReference type="EMBL" id="THU64466.1"/>
    </source>
</evidence>
<feature type="transmembrane region" description="Helical" evidence="12">
    <location>
        <begin position="757"/>
        <end position="784"/>
    </location>
</feature>
<feature type="transmembrane region" description="Helical" evidence="12">
    <location>
        <begin position="713"/>
        <end position="737"/>
    </location>
</feature>